<feature type="compositionally biased region" description="Polar residues" evidence="1">
    <location>
        <begin position="44"/>
        <end position="55"/>
    </location>
</feature>
<proteinExistence type="predicted"/>
<evidence type="ECO:0000313" key="2">
    <source>
        <dbReference type="EMBL" id="PKA47764.1"/>
    </source>
</evidence>
<feature type="compositionally biased region" description="Low complexity" evidence="1">
    <location>
        <begin position="61"/>
        <end position="72"/>
    </location>
</feature>
<dbReference type="AlphaFoldDB" id="A0A2H9ZWV4"/>
<reference evidence="2 3" key="1">
    <citation type="journal article" date="2017" name="Nature">
        <title>The Apostasia genome and the evolution of orchids.</title>
        <authorList>
            <person name="Zhang G.Q."/>
            <person name="Liu K.W."/>
            <person name="Li Z."/>
            <person name="Lohaus R."/>
            <person name="Hsiao Y.Y."/>
            <person name="Niu S.C."/>
            <person name="Wang J.Y."/>
            <person name="Lin Y.C."/>
            <person name="Xu Q."/>
            <person name="Chen L.J."/>
            <person name="Yoshida K."/>
            <person name="Fujiwara S."/>
            <person name="Wang Z.W."/>
            <person name="Zhang Y.Q."/>
            <person name="Mitsuda N."/>
            <person name="Wang M."/>
            <person name="Liu G.H."/>
            <person name="Pecoraro L."/>
            <person name="Huang H.X."/>
            <person name="Xiao X.J."/>
            <person name="Lin M."/>
            <person name="Wu X.Y."/>
            <person name="Wu W.L."/>
            <person name="Chen Y.Y."/>
            <person name="Chang S.B."/>
            <person name="Sakamoto S."/>
            <person name="Ohme-Takagi M."/>
            <person name="Yagi M."/>
            <person name="Zeng S.J."/>
            <person name="Shen C.Y."/>
            <person name="Yeh C.M."/>
            <person name="Luo Y.B."/>
            <person name="Tsai W.C."/>
            <person name="Van de Peer Y."/>
            <person name="Liu Z.J."/>
        </authorList>
    </citation>
    <scope>NUCLEOTIDE SEQUENCE [LARGE SCALE GENOMIC DNA]</scope>
    <source>
        <strain evidence="3">cv. Shenzhen</strain>
        <tissue evidence="2">Stem</tissue>
    </source>
</reference>
<organism evidence="2 3">
    <name type="scientific">Apostasia shenzhenica</name>
    <dbReference type="NCBI Taxonomy" id="1088818"/>
    <lineage>
        <taxon>Eukaryota</taxon>
        <taxon>Viridiplantae</taxon>
        <taxon>Streptophyta</taxon>
        <taxon>Embryophyta</taxon>
        <taxon>Tracheophyta</taxon>
        <taxon>Spermatophyta</taxon>
        <taxon>Magnoliopsida</taxon>
        <taxon>Liliopsida</taxon>
        <taxon>Asparagales</taxon>
        <taxon>Orchidaceae</taxon>
        <taxon>Apostasioideae</taxon>
        <taxon>Apostasia</taxon>
    </lineage>
</organism>
<dbReference type="EMBL" id="KZ453102">
    <property type="protein sequence ID" value="PKA47764.1"/>
    <property type="molecule type" value="Genomic_DNA"/>
</dbReference>
<gene>
    <name evidence="2" type="ORF">AXF42_Ash014541</name>
</gene>
<name>A0A2H9ZWV4_9ASPA</name>
<protein>
    <submittedName>
        <fullName evidence="2">Uncharacterized protein</fullName>
    </submittedName>
</protein>
<keyword evidence="3" id="KW-1185">Reference proteome</keyword>
<sequence length="164" mass="18497">MTVQDHPLLTSMTMIPSCTCRSRRGLTAQFSVQGTFSRRKSRTRVLQSSQIPRSSTKIKKPSSSFTDSGPFSSRQAAWAQDLFTPFPSEKSGQSCIVHCLQIPLNRLQGEDLIQKQPLEHSQLSRILTVLEPQLRSFLSPFFFFPKLNTVSALTAAFCIMKPFR</sequence>
<dbReference type="Proteomes" id="UP000236161">
    <property type="component" value="Unassembled WGS sequence"/>
</dbReference>
<feature type="region of interest" description="Disordered" evidence="1">
    <location>
        <begin position="41"/>
        <end position="72"/>
    </location>
</feature>
<accession>A0A2H9ZWV4</accession>
<evidence type="ECO:0000313" key="3">
    <source>
        <dbReference type="Proteomes" id="UP000236161"/>
    </source>
</evidence>
<evidence type="ECO:0000256" key="1">
    <source>
        <dbReference type="SAM" id="MobiDB-lite"/>
    </source>
</evidence>